<reference evidence="1" key="1">
    <citation type="submission" date="2021-02" db="EMBL/GenBank/DDBJ databases">
        <authorList>
            <consortium name="DOE Joint Genome Institute"/>
            <person name="Ahrendt S."/>
            <person name="Looney B.P."/>
            <person name="Miyauchi S."/>
            <person name="Morin E."/>
            <person name="Drula E."/>
            <person name="Courty P.E."/>
            <person name="Chicoki N."/>
            <person name="Fauchery L."/>
            <person name="Kohler A."/>
            <person name="Kuo A."/>
            <person name="Labutti K."/>
            <person name="Pangilinan J."/>
            <person name="Lipzen A."/>
            <person name="Riley R."/>
            <person name="Andreopoulos W."/>
            <person name="He G."/>
            <person name="Johnson J."/>
            <person name="Barry K.W."/>
            <person name="Grigoriev I.V."/>
            <person name="Nagy L."/>
            <person name="Hibbett D."/>
            <person name="Henrissat B."/>
            <person name="Matheny P.B."/>
            <person name="Labbe J."/>
            <person name="Martin F."/>
        </authorList>
    </citation>
    <scope>NUCLEOTIDE SEQUENCE</scope>
    <source>
        <strain evidence="1">FP105234-sp</strain>
    </source>
</reference>
<evidence type="ECO:0000313" key="1">
    <source>
        <dbReference type="EMBL" id="KAI0052779.1"/>
    </source>
</evidence>
<keyword evidence="2" id="KW-1185">Reference proteome</keyword>
<dbReference type="EMBL" id="MU275843">
    <property type="protein sequence ID" value="KAI0052779.1"/>
    <property type="molecule type" value="Genomic_DNA"/>
</dbReference>
<comment type="caution">
    <text evidence="1">The sequence shown here is derived from an EMBL/GenBank/DDBJ whole genome shotgun (WGS) entry which is preliminary data.</text>
</comment>
<reference evidence="1" key="2">
    <citation type="journal article" date="2022" name="New Phytol.">
        <title>Evolutionary transition to the ectomycorrhizal habit in the genomes of a hyperdiverse lineage of mushroom-forming fungi.</title>
        <authorList>
            <person name="Looney B."/>
            <person name="Miyauchi S."/>
            <person name="Morin E."/>
            <person name="Drula E."/>
            <person name="Courty P.E."/>
            <person name="Kohler A."/>
            <person name="Kuo A."/>
            <person name="LaButti K."/>
            <person name="Pangilinan J."/>
            <person name="Lipzen A."/>
            <person name="Riley R."/>
            <person name="Andreopoulos W."/>
            <person name="He G."/>
            <person name="Johnson J."/>
            <person name="Nolan M."/>
            <person name="Tritt A."/>
            <person name="Barry K.W."/>
            <person name="Grigoriev I.V."/>
            <person name="Nagy L.G."/>
            <person name="Hibbett D."/>
            <person name="Henrissat B."/>
            <person name="Matheny P.B."/>
            <person name="Labbe J."/>
            <person name="Martin F.M."/>
        </authorList>
    </citation>
    <scope>NUCLEOTIDE SEQUENCE</scope>
    <source>
        <strain evidence="1">FP105234-sp</strain>
    </source>
</reference>
<sequence>MSFSDWSLSDLTDLSSDDDYDAPVSRSSNTKKSALKKTKGSTYTIANSLRPPRTTQYSAKSLYEQIMDNSIDLEADYQRDVVWPEPKQVGLIDSVFRNYYVPPVIFAVTTAEDGSETRVCIDGKQRLTSIQNVTNKKYWYKREGAGAKTMLPGPLVASFANKQIVCVEYDYLSDDQEREIFQRVQLGVALTPAERMQAITGPWPSFIRELQSQVVGVDGFGDALDWGRARGRDFQGLASIVFVIEKLPTFSLPVSPALDKWLSRTIAVPKKLRNDVFETFRIFLRLAKDKKYNAAFHKPTRVSPIEFIMIAVLIYTRRQKSSLMQLSSAIEQMRADVRTKEKDVRTNARVSKALLKFITEKRRQGRQIGGICCSSHEGHISSPSTLEEAKANRHQR</sequence>
<gene>
    <name evidence="1" type="ORF">FA95DRAFT_1579796</name>
</gene>
<proteinExistence type="predicted"/>
<accession>A0ACB8S865</accession>
<dbReference type="Proteomes" id="UP000814033">
    <property type="component" value="Unassembled WGS sequence"/>
</dbReference>
<name>A0ACB8S865_9AGAM</name>
<organism evidence="1 2">
    <name type="scientific">Auriscalpium vulgare</name>
    <dbReference type="NCBI Taxonomy" id="40419"/>
    <lineage>
        <taxon>Eukaryota</taxon>
        <taxon>Fungi</taxon>
        <taxon>Dikarya</taxon>
        <taxon>Basidiomycota</taxon>
        <taxon>Agaricomycotina</taxon>
        <taxon>Agaricomycetes</taxon>
        <taxon>Russulales</taxon>
        <taxon>Auriscalpiaceae</taxon>
        <taxon>Auriscalpium</taxon>
    </lineage>
</organism>
<evidence type="ECO:0000313" key="2">
    <source>
        <dbReference type="Proteomes" id="UP000814033"/>
    </source>
</evidence>
<protein>
    <submittedName>
        <fullName evidence="1">Uncharacterized protein</fullName>
    </submittedName>
</protein>